<evidence type="ECO:0000313" key="2">
    <source>
        <dbReference type="Proteomes" id="UP000807306"/>
    </source>
</evidence>
<dbReference type="Gene3D" id="3.40.50.1010">
    <property type="entry name" value="5'-nuclease"/>
    <property type="match status" value="1"/>
</dbReference>
<gene>
    <name evidence="1" type="ORF">CPB83DRAFT_919641</name>
</gene>
<dbReference type="AlphaFoldDB" id="A0A9P6E3Y0"/>
<evidence type="ECO:0008006" key="3">
    <source>
        <dbReference type="Google" id="ProtNLM"/>
    </source>
</evidence>
<dbReference type="OrthoDB" id="2959108at2759"/>
<comment type="caution">
    <text evidence="1">The sequence shown here is derived from an EMBL/GenBank/DDBJ whole genome shotgun (WGS) entry which is preliminary data.</text>
</comment>
<dbReference type="InterPro" id="IPR006084">
    <property type="entry name" value="XPG/Rad2"/>
</dbReference>
<dbReference type="PANTHER" id="PTHR11081">
    <property type="entry name" value="FLAP ENDONUCLEASE FAMILY MEMBER"/>
    <property type="match status" value="1"/>
</dbReference>
<accession>A0A9P6E3Y0</accession>
<dbReference type="SUPFAM" id="SSF88723">
    <property type="entry name" value="PIN domain-like"/>
    <property type="match status" value="1"/>
</dbReference>
<dbReference type="Proteomes" id="UP000807306">
    <property type="component" value="Unassembled WGS sequence"/>
</dbReference>
<proteinExistence type="predicted"/>
<dbReference type="EMBL" id="MU157961">
    <property type="protein sequence ID" value="KAF9522096.1"/>
    <property type="molecule type" value="Genomic_DNA"/>
</dbReference>
<reference evidence="1" key="1">
    <citation type="submission" date="2020-11" db="EMBL/GenBank/DDBJ databases">
        <authorList>
            <consortium name="DOE Joint Genome Institute"/>
            <person name="Ahrendt S."/>
            <person name="Riley R."/>
            <person name="Andreopoulos W."/>
            <person name="Labutti K."/>
            <person name="Pangilinan J."/>
            <person name="Ruiz-Duenas F.J."/>
            <person name="Barrasa J.M."/>
            <person name="Sanchez-Garcia M."/>
            <person name="Camarero S."/>
            <person name="Miyauchi S."/>
            <person name="Serrano A."/>
            <person name="Linde D."/>
            <person name="Babiker R."/>
            <person name="Drula E."/>
            <person name="Ayuso-Fernandez I."/>
            <person name="Pacheco R."/>
            <person name="Padilla G."/>
            <person name="Ferreira P."/>
            <person name="Barriuso J."/>
            <person name="Kellner H."/>
            <person name="Castanera R."/>
            <person name="Alfaro M."/>
            <person name="Ramirez L."/>
            <person name="Pisabarro A.G."/>
            <person name="Kuo A."/>
            <person name="Tritt A."/>
            <person name="Lipzen A."/>
            <person name="He G."/>
            <person name="Yan M."/>
            <person name="Ng V."/>
            <person name="Cullen D."/>
            <person name="Martin F."/>
            <person name="Rosso M.-N."/>
            <person name="Henrissat B."/>
            <person name="Hibbett D."/>
            <person name="Martinez A.T."/>
            <person name="Grigoriev I.V."/>
        </authorList>
    </citation>
    <scope>NUCLEOTIDE SEQUENCE</scope>
    <source>
        <strain evidence="1">CBS 506.95</strain>
    </source>
</reference>
<organism evidence="1 2">
    <name type="scientific">Crepidotus variabilis</name>
    <dbReference type="NCBI Taxonomy" id="179855"/>
    <lineage>
        <taxon>Eukaryota</taxon>
        <taxon>Fungi</taxon>
        <taxon>Dikarya</taxon>
        <taxon>Basidiomycota</taxon>
        <taxon>Agaricomycotina</taxon>
        <taxon>Agaricomycetes</taxon>
        <taxon>Agaricomycetidae</taxon>
        <taxon>Agaricales</taxon>
        <taxon>Agaricineae</taxon>
        <taxon>Crepidotaceae</taxon>
        <taxon>Crepidotus</taxon>
    </lineage>
</organism>
<name>A0A9P6E3Y0_9AGAR</name>
<feature type="non-terminal residue" evidence="1">
    <location>
        <position position="1"/>
    </location>
</feature>
<dbReference type="PANTHER" id="PTHR11081:SF75">
    <property type="entry name" value="ENDONUCLEASE, PUTATIVE (AFU_ORTHOLOGUE AFUA_3G13260)-RELATED"/>
    <property type="match status" value="1"/>
</dbReference>
<sequence length="288" mass="31271">GINYKFQSLFQSLCGLLRTVSRPIFVFNGPACPPLVNVANSFPSDELNLMKAFLDAFGFEVWQAPADASAELAYLNGNGCLQAVLTRNTSPFEFDPDIVLRIQQSSQGATVNVYDADHIAAGSVRLTRGGRLLVTMLCGGSYHMGIPECPTAVAYALARAGFGERLLDAAEQFSGPELVESLTGWRLQLYNELLTNNSGLLADVYPAAAASLADIFPSLDIAHLYAQPVVSEHAWPTGTIRNVNIESLARLCMATFGWTCRRTLCNIFIKHVWPGVCVRQLLLVGSLL</sequence>
<evidence type="ECO:0000313" key="1">
    <source>
        <dbReference type="EMBL" id="KAF9522096.1"/>
    </source>
</evidence>
<dbReference type="GO" id="GO:0017108">
    <property type="term" value="F:5'-flap endonuclease activity"/>
    <property type="evidence" value="ECO:0007669"/>
    <property type="project" value="TreeGrafter"/>
</dbReference>
<keyword evidence="2" id="KW-1185">Reference proteome</keyword>
<protein>
    <recommendedName>
        <fullName evidence="3">XPG-I domain-containing protein</fullName>
    </recommendedName>
</protein>
<dbReference type="InterPro" id="IPR029060">
    <property type="entry name" value="PIN-like_dom_sf"/>
</dbReference>